<accession>I0IBJ1</accession>
<evidence type="ECO:0000259" key="1">
    <source>
        <dbReference type="Pfam" id="PF00004"/>
    </source>
</evidence>
<dbReference type="Pfam" id="PF00004">
    <property type="entry name" value="AAA"/>
    <property type="match status" value="1"/>
</dbReference>
<dbReference type="OrthoDB" id="9806903at2"/>
<dbReference type="Gene3D" id="3.40.50.300">
    <property type="entry name" value="P-loop containing nucleotide triphosphate hydrolases"/>
    <property type="match status" value="1"/>
</dbReference>
<dbReference type="Proteomes" id="UP000007881">
    <property type="component" value="Chromosome"/>
</dbReference>
<dbReference type="AlphaFoldDB" id="I0IBJ1"/>
<organism evidence="2 3">
    <name type="scientific">Phycisphaera mikurensis (strain NBRC 102666 / KCTC 22515 / FYK2301M01)</name>
    <dbReference type="NCBI Taxonomy" id="1142394"/>
    <lineage>
        <taxon>Bacteria</taxon>
        <taxon>Pseudomonadati</taxon>
        <taxon>Planctomycetota</taxon>
        <taxon>Phycisphaerae</taxon>
        <taxon>Phycisphaerales</taxon>
        <taxon>Phycisphaeraceae</taxon>
        <taxon>Phycisphaera</taxon>
    </lineage>
</organism>
<proteinExistence type="predicted"/>
<dbReference type="GO" id="GO:0005524">
    <property type="term" value="F:ATP binding"/>
    <property type="evidence" value="ECO:0007669"/>
    <property type="project" value="InterPro"/>
</dbReference>
<gene>
    <name evidence="2" type="ordered locus">PSMK_04700</name>
</gene>
<dbReference type="KEGG" id="phm:PSMK_04700"/>
<dbReference type="STRING" id="1142394.PSMK_04700"/>
<feature type="domain" description="ATPase AAA-type core" evidence="1">
    <location>
        <begin position="403"/>
        <end position="523"/>
    </location>
</feature>
<dbReference type="GO" id="GO:0016887">
    <property type="term" value="F:ATP hydrolysis activity"/>
    <property type="evidence" value="ECO:0007669"/>
    <property type="project" value="InterPro"/>
</dbReference>
<dbReference type="SUPFAM" id="SSF52540">
    <property type="entry name" value="P-loop containing nucleoside triphosphate hydrolases"/>
    <property type="match status" value="1"/>
</dbReference>
<dbReference type="RefSeq" id="WP_014435849.1">
    <property type="nucleotide sequence ID" value="NC_017080.1"/>
</dbReference>
<protein>
    <recommendedName>
        <fullName evidence="1">ATPase AAA-type core domain-containing protein</fullName>
    </recommendedName>
</protein>
<keyword evidence="3" id="KW-1185">Reference proteome</keyword>
<name>I0IBJ1_PHYMF</name>
<reference evidence="2 3" key="1">
    <citation type="submission" date="2012-02" db="EMBL/GenBank/DDBJ databases">
        <title>Complete genome sequence of Phycisphaera mikurensis NBRC 102666.</title>
        <authorList>
            <person name="Ankai A."/>
            <person name="Hosoyama A."/>
            <person name="Terui Y."/>
            <person name="Sekine M."/>
            <person name="Fukai R."/>
            <person name="Kato Y."/>
            <person name="Nakamura S."/>
            <person name="Yamada-Narita S."/>
            <person name="Kawakoshi A."/>
            <person name="Fukunaga Y."/>
            <person name="Yamazaki S."/>
            <person name="Fujita N."/>
        </authorList>
    </citation>
    <scope>NUCLEOTIDE SEQUENCE [LARGE SCALE GENOMIC DNA]</scope>
    <source>
        <strain evidence="3">NBRC 102666 / KCTC 22515 / FYK2301M01</strain>
    </source>
</reference>
<dbReference type="eggNOG" id="COG0464">
    <property type="taxonomic scope" value="Bacteria"/>
</dbReference>
<evidence type="ECO:0000313" key="3">
    <source>
        <dbReference type="Proteomes" id="UP000007881"/>
    </source>
</evidence>
<dbReference type="HOGENOM" id="CLU_417295_0_0_0"/>
<dbReference type="InterPro" id="IPR027417">
    <property type="entry name" value="P-loop_NTPase"/>
</dbReference>
<dbReference type="EMBL" id="AP012338">
    <property type="protein sequence ID" value="BAM02629.1"/>
    <property type="molecule type" value="Genomic_DNA"/>
</dbReference>
<dbReference type="InterPro" id="IPR003959">
    <property type="entry name" value="ATPase_AAA_core"/>
</dbReference>
<evidence type="ECO:0000313" key="2">
    <source>
        <dbReference type="EMBL" id="BAM02629.1"/>
    </source>
</evidence>
<sequence>MEAETLPDDAVAAPGAGAVPPTPPFFRELAGVINAGTARGIVLAGEVHDLFHLRDATDATGEAASGAAAVGERPAGAWVPLVDFLVGRCSVPGMLVLVAELNGPLRLHAHGGAAAGWERLRDAWVAWRGGVEPSDEDILAQLAEPGKAGVNRQTRLRALRAQFSASIADVVGKPTVALELLRQLSLCSRSRRPGGEAYLAEDLLILVEAADLTLPAGDGDVARLNPADRHRVAVVEDWFADPGFANGRDSVVLLAGSASGVHPRVAALPTVRTISVDAPGRDTRLAFLESLQRGREAAGRPAARLPRGAAALADRSAGLSLHALRELLLTSAHAGEPVDDAAVVAAVERFLEKKLGEGVVGFSKPEHRLADVLGNGRLKAFLRDELLPRFRSTGEDALPGAAVAGPIGGGKTFIFEAVAAELGLPVLVLKNIRSQWFGQTDAVFEKLRAVLVSLGKVVIFVDEADTQFGGVGGDSHATERRLTGKVQQMMSDPTLRGRVIWLLMTARIERLSADIRRPGRVGDLILPVLDPEPGSADAADFLRWAAEPALGATPDDAALAELSAALGPTSAAAFGALRSRLGAEAARAGGPLGLDAVVAVVRDQLPADIAAERRYQTLQALLNTTRRALLPDPAVTEDDRAAWAVEAAALRRAGIGA</sequence>